<evidence type="ECO:0000313" key="3">
    <source>
        <dbReference type="Proteomes" id="UP001305779"/>
    </source>
</evidence>
<dbReference type="InterPro" id="IPR035940">
    <property type="entry name" value="CAP_sf"/>
</dbReference>
<dbReference type="Gene3D" id="3.40.33.10">
    <property type="entry name" value="CAP"/>
    <property type="match status" value="1"/>
</dbReference>
<reference evidence="2 3" key="1">
    <citation type="journal article" date="2023" name="G3 (Bethesda)">
        <title>A chromosome-level genome assembly of Zasmidium syzygii isolated from banana leaves.</title>
        <authorList>
            <person name="van Westerhoven A.C."/>
            <person name="Mehrabi R."/>
            <person name="Talebi R."/>
            <person name="Steentjes M.B.F."/>
            <person name="Corcolon B."/>
            <person name="Chong P.A."/>
            <person name="Kema G.H.J."/>
            <person name="Seidl M.F."/>
        </authorList>
    </citation>
    <scope>NUCLEOTIDE SEQUENCE [LARGE SCALE GENOMIC DNA]</scope>
    <source>
        <strain evidence="2 3">P124</strain>
    </source>
</reference>
<accession>A0ABR0EFU5</accession>
<dbReference type="EMBL" id="JAXOVC010000006">
    <property type="protein sequence ID" value="KAK4500010.1"/>
    <property type="molecule type" value="Genomic_DNA"/>
</dbReference>
<dbReference type="PRINTS" id="PR00837">
    <property type="entry name" value="V5TPXLIKE"/>
</dbReference>
<protein>
    <recommendedName>
        <fullName evidence="1">SCP domain-containing protein</fullName>
    </recommendedName>
</protein>
<evidence type="ECO:0000259" key="1">
    <source>
        <dbReference type="SMART" id="SM00198"/>
    </source>
</evidence>
<sequence length="183" mass="19720">MSSSSDSLRSAVLNSTNTYRQHYEAQNVTWNSTLANFAQDYAKNCIWQHSGGPYGENLAANFETPTLAIDAWANEESSYSYEDRKFTEKTGHFTQLVWQNTTSVGCGLVQCDNDASNGVKGAYLVCEYSPRGNVKGQFGYNVGKSGAADDGEPGFGGAEGRFGGLRSSIAALVVAWCLLAVLL</sequence>
<keyword evidence="3" id="KW-1185">Reference proteome</keyword>
<name>A0ABR0EFU5_ZASCE</name>
<proteinExistence type="predicted"/>
<dbReference type="InterPro" id="IPR018244">
    <property type="entry name" value="Allrgn_V5/Tpx1_CS"/>
</dbReference>
<dbReference type="PANTHER" id="PTHR10334">
    <property type="entry name" value="CYSTEINE-RICH SECRETORY PROTEIN-RELATED"/>
    <property type="match status" value="1"/>
</dbReference>
<dbReference type="InterPro" id="IPR001283">
    <property type="entry name" value="CRISP-related"/>
</dbReference>
<gene>
    <name evidence="2" type="ORF">PRZ48_008196</name>
</gene>
<organism evidence="2 3">
    <name type="scientific">Zasmidium cellare</name>
    <name type="common">Wine cellar mold</name>
    <name type="synonym">Racodium cellare</name>
    <dbReference type="NCBI Taxonomy" id="395010"/>
    <lineage>
        <taxon>Eukaryota</taxon>
        <taxon>Fungi</taxon>
        <taxon>Dikarya</taxon>
        <taxon>Ascomycota</taxon>
        <taxon>Pezizomycotina</taxon>
        <taxon>Dothideomycetes</taxon>
        <taxon>Dothideomycetidae</taxon>
        <taxon>Mycosphaerellales</taxon>
        <taxon>Mycosphaerellaceae</taxon>
        <taxon>Zasmidium</taxon>
    </lineage>
</organism>
<feature type="domain" description="SCP" evidence="1">
    <location>
        <begin position="7"/>
        <end position="136"/>
    </location>
</feature>
<dbReference type="SMART" id="SM00198">
    <property type="entry name" value="SCP"/>
    <property type="match status" value="1"/>
</dbReference>
<dbReference type="PROSITE" id="PS01009">
    <property type="entry name" value="CRISP_1"/>
    <property type="match status" value="1"/>
</dbReference>
<dbReference type="Proteomes" id="UP001305779">
    <property type="component" value="Unassembled WGS sequence"/>
</dbReference>
<dbReference type="InterPro" id="IPR014044">
    <property type="entry name" value="CAP_dom"/>
</dbReference>
<dbReference type="Pfam" id="PF00188">
    <property type="entry name" value="CAP"/>
    <property type="match status" value="1"/>
</dbReference>
<dbReference type="SUPFAM" id="SSF55797">
    <property type="entry name" value="PR-1-like"/>
    <property type="match status" value="1"/>
</dbReference>
<comment type="caution">
    <text evidence="2">The sequence shown here is derived from an EMBL/GenBank/DDBJ whole genome shotgun (WGS) entry which is preliminary data.</text>
</comment>
<evidence type="ECO:0000313" key="2">
    <source>
        <dbReference type="EMBL" id="KAK4500010.1"/>
    </source>
</evidence>